<dbReference type="EMBL" id="CAKLCB010000382">
    <property type="protein sequence ID" value="CAH0521681.1"/>
    <property type="molecule type" value="Genomic_DNA"/>
</dbReference>
<dbReference type="PANTHER" id="PTHR15204:SF0">
    <property type="entry name" value="LARGE PROLINE-RICH PROTEIN BAG6"/>
    <property type="match status" value="1"/>
</dbReference>
<feature type="compositionally biased region" description="Low complexity" evidence="1">
    <location>
        <begin position="359"/>
        <end position="373"/>
    </location>
</feature>
<dbReference type="Proteomes" id="UP001160483">
    <property type="component" value="Unassembled WGS sequence"/>
</dbReference>
<accession>A0AAU9LEB6</accession>
<dbReference type="Gene3D" id="3.10.20.90">
    <property type="entry name" value="Phosphatidylinositol 3-kinase Catalytic Subunit, Chain A, domain 1"/>
    <property type="match status" value="1"/>
</dbReference>
<feature type="region of interest" description="Disordered" evidence="1">
    <location>
        <begin position="591"/>
        <end position="617"/>
    </location>
</feature>
<reference evidence="3 5" key="1">
    <citation type="submission" date="2021-11" db="EMBL/GenBank/DDBJ databases">
        <authorList>
            <person name="Islam A."/>
            <person name="Islam S."/>
            <person name="Flora M.S."/>
            <person name="Rahman M."/>
            <person name="Ziaur R.M."/>
            <person name="Epstein J.H."/>
            <person name="Hassan M."/>
            <person name="Klassen M."/>
            <person name="Woodard K."/>
            <person name="Webb A."/>
            <person name="Webby R.J."/>
            <person name="El Zowalaty M.E."/>
        </authorList>
    </citation>
    <scope>NUCLEOTIDE SEQUENCE</scope>
    <source>
        <strain evidence="4">Pbs1</strain>
        <strain evidence="3">Pbs3</strain>
    </source>
</reference>
<dbReference type="GO" id="GO:0051787">
    <property type="term" value="F:misfolded protein binding"/>
    <property type="evidence" value="ECO:0007669"/>
    <property type="project" value="TreeGrafter"/>
</dbReference>
<dbReference type="SUPFAM" id="SSF54160">
    <property type="entry name" value="Chromo domain-like"/>
    <property type="match status" value="1"/>
</dbReference>
<dbReference type="CDD" id="cd20104">
    <property type="entry name" value="MBT_PHF20L1-like"/>
    <property type="match status" value="1"/>
</dbReference>
<dbReference type="GO" id="GO:0036503">
    <property type="term" value="P:ERAD pathway"/>
    <property type="evidence" value="ECO:0007669"/>
    <property type="project" value="TreeGrafter"/>
</dbReference>
<feature type="domain" description="Ubiquitin-like" evidence="2">
    <location>
        <begin position="1"/>
        <end position="57"/>
    </location>
</feature>
<dbReference type="InterPro" id="IPR029071">
    <property type="entry name" value="Ubiquitin-like_domsf"/>
</dbReference>
<keyword evidence="5" id="KW-1185">Reference proteome</keyword>
<dbReference type="PROSITE" id="PS50053">
    <property type="entry name" value="UBIQUITIN_2"/>
    <property type="match status" value="1"/>
</dbReference>
<dbReference type="EMBL" id="CAKKTJ010000327">
    <property type="protein sequence ID" value="CAH0481247.1"/>
    <property type="molecule type" value="Genomic_DNA"/>
</dbReference>
<dbReference type="GO" id="GO:0071818">
    <property type="term" value="C:BAT3 complex"/>
    <property type="evidence" value="ECO:0007669"/>
    <property type="project" value="TreeGrafter"/>
</dbReference>
<dbReference type="Pfam" id="PF00240">
    <property type="entry name" value="ubiquitin"/>
    <property type="match status" value="1"/>
</dbReference>
<protein>
    <recommendedName>
        <fullName evidence="2">Ubiquitin-like domain-containing protein</fullName>
    </recommendedName>
</protein>
<dbReference type="GO" id="GO:0031593">
    <property type="term" value="F:polyubiquitin modification-dependent protein binding"/>
    <property type="evidence" value="ECO:0007669"/>
    <property type="project" value="TreeGrafter"/>
</dbReference>
<evidence type="ECO:0000313" key="5">
    <source>
        <dbReference type="Proteomes" id="UP001158986"/>
    </source>
</evidence>
<dbReference type="SUPFAM" id="SSF54236">
    <property type="entry name" value="Ubiquitin-like"/>
    <property type="match status" value="1"/>
</dbReference>
<sequence length="709" mass="78153">MATLSMSVIDFRAAVAQATAIAIPRQRLIYRGKLLKDGALLAAYDVQDGHTVHLVTKPATRDEENTDRRPADGLADGPAWNLANLRSALRRTGVSTTSGHQLPMLREILAETAVENTRNEEEFVVVDLEPLTQGIFTIQSVLSTAQREQPRQFFIGQWLDVKDTVNQWLEATIMDIANGKMLVHYHGWPTRWDEWIELDSDRIAAFRTRTLHIPNAQRMSPVPTTRVPNAPRVSGRDIRRTVIQVRNLMREMMPHIEQLADLCEEDLRQQQPEQREEIARNETMENATDSSMMPEDRQSRESEVSEAAHLVAPLFDRFGRLLMDSAQYLDPLLYPEMRASSQRQQERRLAALRRGHGGSSRQHTASSSTSIEVQDSSLSIRDLIISSPNVASESNQPRRSIDVHIHAIVAPASLSSLASLSRGNVAGSHTEASPQTPSTPPIGRSFGFNDTRVYNSHASDDEGDHSRVPLLGSYRHRAHSHTSDSSHHHQQQRAVSRDLDDFLSDDFFRTSFGRNDDDSDDESSISYMHSDAMQSSRSAYRPPSLSERMSSPGTPSDDGSAQYSSGTIGVISEVAATEEQLQARVSEAINQGHSDGNGRASLASTGSSSPDSSSGFPTFLEVMRRTLSSVRSFVHTEQSSSSVEDTRNSLELVSGSFVPSSSPLPSSPSSLSTPPVSPVSHSSIENVTSYHRGLSESSIDGALDLDEVD</sequence>
<feature type="compositionally biased region" description="Low complexity" evidence="1">
    <location>
        <begin position="654"/>
        <end position="683"/>
    </location>
</feature>
<feature type="region of interest" description="Disordered" evidence="1">
    <location>
        <begin position="654"/>
        <end position="684"/>
    </location>
</feature>
<feature type="compositionally biased region" description="Basic and acidic residues" evidence="1">
    <location>
        <begin position="294"/>
        <end position="303"/>
    </location>
</feature>
<dbReference type="InterPro" id="IPR016197">
    <property type="entry name" value="Chromo-like_dom_sf"/>
</dbReference>
<feature type="region of interest" description="Disordered" evidence="1">
    <location>
        <begin position="269"/>
        <end position="304"/>
    </location>
</feature>
<dbReference type="Gene3D" id="2.30.30.140">
    <property type="match status" value="1"/>
</dbReference>
<feature type="region of interest" description="Disordered" evidence="1">
    <location>
        <begin position="339"/>
        <end position="373"/>
    </location>
</feature>
<dbReference type="InterPro" id="IPR000626">
    <property type="entry name" value="Ubiquitin-like_dom"/>
</dbReference>
<proteinExistence type="predicted"/>
<comment type="caution">
    <text evidence="3">The sequence shown here is derived from an EMBL/GenBank/DDBJ whole genome shotgun (WGS) entry which is preliminary data.</text>
</comment>
<gene>
    <name evidence="4" type="ORF">PBS001_LOCUS8124</name>
    <name evidence="3" type="ORF">PBS003_LOCUS7854</name>
</gene>
<feature type="compositionally biased region" description="Basic and acidic residues" evidence="1">
    <location>
        <begin position="269"/>
        <end position="283"/>
    </location>
</feature>
<feature type="region of interest" description="Disordered" evidence="1">
    <location>
        <begin position="425"/>
        <end position="498"/>
    </location>
</feature>
<evidence type="ECO:0000313" key="6">
    <source>
        <dbReference type="Proteomes" id="UP001160483"/>
    </source>
</evidence>
<dbReference type="AlphaFoldDB" id="A0AAU9LEB6"/>
<feature type="compositionally biased region" description="Polar residues" evidence="1">
    <location>
        <begin position="547"/>
        <end position="564"/>
    </location>
</feature>
<feature type="compositionally biased region" description="Low complexity" evidence="1">
    <location>
        <begin position="600"/>
        <end position="617"/>
    </location>
</feature>
<dbReference type="Proteomes" id="UP001158986">
    <property type="component" value="Unassembled WGS sequence"/>
</dbReference>
<name>A0AAU9LEB6_9STRA</name>
<feature type="region of interest" description="Disordered" evidence="1">
    <location>
        <begin position="510"/>
        <end position="564"/>
    </location>
</feature>
<feature type="compositionally biased region" description="Basic and acidic residues" evidence="1">
    <location>
        <begin position="458"/>
        <end position="467"/>
    </location>
</feature>
<evidence type="ECO:0000313" key="4">
    <source>
        <dbReference type="EMBL" id="CAH0521681.1"/>
    </source>
</evidence>
<evidence type="ECO:0000256" key="1">
    <source>
        <dbReference type="SAM" id="MobiDB-lite"/>
    </source>
</evidence>
<organism evidence="3 6">
    <name type="scientific">Peronospora belbahrii</name>
    <dbReference type="NCBI Taxonomy" id="622444"/>
    <lineage>
        <taxon>Eukaryota</taxon>
        <taxon>Sar</taxon>
        <taxon>Stramenopiles</taxon>
        <taxon>Oomycota</taxon>
        <taxon>Peronosporomycetes</taxon>
        <taxon>Peronosporales</taxon>
        <taxon>Peronosporaceae</taxon>
        <taxon>Peronospora</taxon>
    </lineage>
</organism>
<evidence type="ECO:0000259" key="2">
    <source>
        <dbReference type="PROSITE" id="PS50053"/>
    </source>
</evidence>
<dbReference type="PANTHER" id="PTHR15204">
    <property type="entry name" value="LARGE PROLINE-RICH PROTEIN BAG6"/>
    <property type="match status" value="1"/>
</dbReference>
<evidence type="ECO:0000313" key="3">
    <source>
        <dbReference type="EMBL" id="CAH0481247.1"/>
    </source>
</evidence>